<dbReference type="EMBL" id="JARIHO010000015">
    <property type="protein sequence ID" value="KAJ7349710.1"/>
    <property type="molecule type" value="Genomic_DNA"/>
</dbReference>
<proteinExistence type="predicted"/>
<reference evidence="2" key="1">
    <citation type="submission" date="2023-03" db="EMBL/GenBank/DDBJ databases">
        <title>Massive genome expansion in bonnet fungi (Mycena s.s.) driven by repeated elements and novel gene families across ecological guilds.</title>
        <authorList>
            <consortium name="Lawrence Berkeley National Laboratory"/>
            <person name="Harder C.B."/>
            <person name="Miyauchi S."/>
            <person name="Viragh M."/>
            <person name="Kuo A."/>
            <person name="Thoen E."/>
            <person name="Andreopoulos B."/>
            <person name="Lu D."/>
            <person name="Skrede I."/>
            <person name="Drula E."/>
            <person name="Henrissat B."/>
            <person name="Morin E."/>
            <person name="Kohler A."/>
            <person name="Barry K."/>
            <person name="LaButti K."/>
            <person name="Morin E."/>
            <person name="Salamov A."/>
            <person name="Lipzen A."/>
            <person name="Mereny Z."/>
            <person name="Hegedus B."/>
            <person name="Baldrian P."/>
            <person name="Stursova M."/>
            <person name="Weitz H."/>
            <person name="Taylor A."/>
            <person name="Grigoriev I.V."/>
            <person name="Nagy L.G."/>
            <person name="Martin F."/>
            <person name="Kauserud H."/>
        </authorList>
    </citation>
    <scope>NUCLEOTIDE SEQUENCE</scope>
    <source>
        <strain evidence="2">CBHHK002</strain>
    </source>
</reference>
<protein>
    <submittedName>
        <fullName evidence="2">Uncharacterized protein</fullName>
    </submittedName>
</protein>
<evidence type="ECO:0000256" key="1">
    <source>
        <dbReference type="SAM" id="MobiDB-lite"/>
    </source>
</evidence>
<gene>
    <name evidence="2" type="ORF">DFH08DRAFT_807062</name>
</gene>
<organism evidence="2 3">
    <name type="scientific">Mycena albidolilacea</name>
    <dbReference type="NCBI Taxonomy" id="1033008"/>
    <lineage>
        <taxon>Eukaryota</taxon>
        <taxon>Fungi</taxon>
        <taxon>Dikarya</taxon>
        <taxon>Basidiomycota</taxon>
        <taxon>Agaricomycotina</taxon>
        <taxon>Agaricomycetes</taxon>
        <taxon>Agaricomycetidae</taxon>
        <taxon>Agaricales</taxon>
        <taxon>Marasmiineae</taxon>
        <taxon>Mycenaceae</taxon>
        <taxon>Mycena</taxon>
    </lineage>
</organism>
<comment type="caution">
    <text evidence="2">The sequence shown here is derived from an EMBL/GenBank/DDBJ whole genome shotgun (WGS) entry which is preliminary data.</text>
</comment>
<dbReference type="AlphaFoldDB" id="A0AAD7A526"/>
<name>A0AAD7A526_9AGAR</name>
<sequence>MSQVVGVTDHEGLTTSQLSDPRAWIKKAEAEMRDGGKHLKAKLKAAEPHEKQKELEIQKLRAQLSALQVLPSNACQRPQVGPLTRRYISPSSPSIDVDGFSPESLIAGPSRLLALFPDLPMDDVKDPQSDFEYQFALQSDINGQCPPSHRIWEQRSLGLQP</sequence>
<evidence type="ECO:0000313" key="2">
    <source>
        <dbReference type="EMBL" id="KAJ7349710.1"/>
    </source>
</evidence>
<evidence type="ECO:0000313" key="3">
    <source>
        <dbReference type="Proteomes" id="UP001218218"/>
    </source>
</evidence>
<accession>A0AAD7A526</accession>
<dbReference type="Proteomes" id="UP001218218">
    <property type="component" value="Unassembled WGS sequence"/>
</dbReference>
<keyword evidence="3" id="KW-1185">Reference proteome</keyword>
<feature type="region of interest" description="Disordered" evidence="1">
    <location>
        <begin position="1"/>
        <end position="20"/>
    </location>
</feature>